<comment type="subcellular location">
    <subcellularLocation>
        <location evidence="1">Cell membrane</location>
        <topology evidence="1">Multi-pass membrane protein</topology>
    </subcellularLocation>
</comment>
<feature type="transmembrane region" description="Helical" evidence="8">
    <location>
        <begin position="234"/>
        <end position="263"/>
    </location>
</feature>
<dbReference type="Proteomes" id="UP000092967">
    <property type="component" value="Chromosome"/>
</dbReference>
<evidence type="ECO:0000256" key="4">
    <source>
        <dbReference type="ARBA" id="ARBA00022475"/>
    </source>
</evidence>
<keyword evidence="6 8" id="KW-1133">Transmembrane helix</keyword>
<reference evidence="9 10" key="1">
    <citation type="submission" date="2016-02" db="EMBL/GenBank/DDBJ databases">
        <authorList>
            <person name="Wen L."/>
            <person name="He K."/>
            <person name="Yang H."/>
        </authorList>
    </citation>
    <scope>NUCLEOTIDE SEQUENCE [LARGE SCALE GENOMIC DNA]</scope>
    <source>
        <strain evidence="9 10">CZ1127</strain>
    </source>
</reference>
<proteinExistence type="inferred from homology"/>
<dbReference type="KEGG" id="wfu:AXE80_00680"/>
<evidence type="ECO:0000313" key="9">
    <source>
        <dbReference type="EMBL" id="ANW94896.1"/>
    </source>
</evidence>
<keyword evidence="4" id="KW-1003">Cell membrane</keyword>
<dbReference type="GO" id="GO:0005886">
    <property type="term" value="C:plasma membrane"/>
    <property type="evidence" value="ECO:0007669"/>
    <property type="project" value="UniProtKB-SubCell"/>
</dbReference>
<feature type="transmembrane region" description="Helical" evidence="8">
    <location>
        <begin position="275"/>
        <end position="293"/>
    </location>
</feature>
<keyword evidence="3" id="KW-0813">Transport</keyword>
<dbReference type="PANTHER" id="PTHR21716:SF53">
    <property type="entry name" value="PERMEASE PERM-RELATED"/>
    <property type="match status" value="1"/>
</dbReference>
<dbReference type="EMBL" id="CP014224">
    <property type="protein sequence ID" value="ANW94896.1"/>
    <property type="molecule type" value="Genomic_DNA"/>
</dbReference>
<feature type="transmembrane region" description="Helical" evidence="8">
    <location>
        <begin position="33"/>
        <end position="51"/>
    </location>
</feature>
<feature type="transmembrane region" description="Helical" evidence="8">
    <location>
        <begin position="206"/>
        <end position="228"/>
    </location>
</feature>
<sequence length="360" mass="40642">MTAKTISNGLLRTIAILAGIIALIWFFIQIQTIIVYILVSAVLALISRPLVRFFKQKLKFKNSFAVITTILIYTFFIAVIINLFAPLISKQSENIALLNSETFKKNITHISNEVNEYLLLKNIDILEKTKNIDFLPGVKNIPNVINVVLSKLGSFSMALFSILFITFFFMLDAKILSKGTFVLIPQNHLIHAVRSVETIKDLLSRYFIGLVIQISILFCIYTLILSIFNIENPIIIAFLCALFNLIPYIGPLIGAVVMFIFATTNNLALDFQTEILPNTLYIMIGYGIAQLIDNFVSQPIIFSKSVKSHPLEIFLVIMIFGNLFGILGMVISIPVYTALKVIAKEFFYKYQAVKLLTKDF</sequence>
<evidence type="ECO:0000256" key="6">
    <source>
        <dbReference type="ARBA" id="ARBA00022989"/>
    </source>
</evidence>
<dbReference type="GO" id="GO:0055085">
    <property type="term" value="P:transmembrane transport"/>
    <property type="evidence" value="ECO:0007669"/>
    <property type="project" value="TreeGrafter"/>
</dbReference>
<keyword evidence="7 8" id="KW-0472">Membrane</keyword>
<feature type="transmembrane region" description="Helical" evidence="8">
    <location>
        <begin position="313"/>
        <end position="339"/>
    </location>
</feature>
<keyword evidence="10" id="KW-1185">Reference proteome</keyword>
<feature type="transmembrane region" description="Helical" evidence="8">
    <location>
        <begin position="63"/>
        <end position="85"/>
    </location>
</feature>
<protein>
    <submittedName>
        <fullName evidence="9">Permease</fullName>
    </submittedName>
</protein>
<dbReference type="STRING" id="1790137.AXE80_00680"/>
<evidence type="ECO:0000256" key="7">
    <source>
        <dbReference type="ARBA" id="ARBA00023136"/>
    </source>
</evidence>
<evidence type="ECO:0000256" key="3">
    <source>
        <dbReference type="ARBA" id="ARBA00022448"/>
    </source>
</evidence>
<dbReference type="InterPro" id="IPR002549">
    <property type="entry name" value="AI-2E-like"/>
</dbReference>
<evidence type="ECO:0000313" key="10">
    <source>
        <dbReference type="Proteomes" id="UP000092967"/>
    </source>
</evidence>
<name>A0A1B1Y298_9FLAO</name>
<accession>A0A1B1Y298</accession>
<feature type="transmembrane region" description="Helical" evidence="8">
    <location>
        <begin position="9"/>
        <end position="27"/>
    </location>
</feature>
<dbReference type="AlphaFoldDB" id="A0A1B1Y298"/>
<evidence type="ECO:0000256" key="1">
    <source>
        <dbReference type="ARBA" id="ARBA00004651"/>
    </source>
</evidence>
<comment type="similarity">
    <text evidence="2">Belongs to the autoinducer-2 exporter (AI-2E) (TC 2.A.86) family.</text>
</comment>
<feature type="transmembrane region" description="Helical" evidence="8">
    <location>
        <begin position="152"/>
        <end position="171"/>
    </location>
</feature>
<dbReference type="Pfam" id="PF01594">
    <property type="entry name" value="AI-2E_transport"/>
    <property type="match status" value="1"/>
</dbReference>
<evidence type="ECO:0000256" key="5">
    <source>
        <dbReference type="ARBA" id="ARBA00022692"/>
    </source>
</evidence>
<evidence type="ECO:0000256" key="2">
    <source>
        <dbReference type="ARBA" id="ARBA00009773"/>
    </source>
</evidence>
<gene>
    <name evidence="9" type="ORF">AXE80_00680</name>
</gene>
<keyword evidence="5 8" id="KW-0812">Transmembrane</keyword>
<dbReference type="OrthoDB" id="9793390at2"/>
<dbReference type="RefSeq" id="WP_068824001.1">
    <property type="nucleotide sequence ID" value="NZ_CP014224.1"/>
</dbReference>
<organism evidence="9 10">
    <name type="scientific">Wenyingzhuangia fucanilytica</name>
    <dbReference type="NCBI Taxonomy" id="1790137"/>
    <lineage>
        <taxon>Bacteria</taxon>
        <taxon>Pseudomonadati</taxon>
        <taxon>Bacteroidota</taxon>
        <taxon>Flavobacteriia</taxon>
        <taxon>Flavobacteriales</taxon>
        <taxon>Flavobacteriaceae</taxon>
        <taxon>Wenyingzhuangia</taxon>
    </lineage>
</organism>
<evidence type="ECO:0000256" key="8">
    <source>
        <dbReference type="SAM" id="Phobius"/>
    </source>
</evidence>
<dbReference type="PANTHER" id="PTHR21716">
    <property type="entry name" value="TRANSMEMBRANE PROTEIN"/>
    <property type="match status" value="1"/>
</dbReference>